<feature type="non-terminal residue" evidence="3">
    <location>
        <position position="1"/>
    </location>
</feature>
<evidence type="ECO:0000256" key="1">
    <source>
        <dbReference type="SAM" id="Coils"/>
    </source>
</evidence>
<feature type="compositionally biased region" description="Low complexity" evidence="2">
    <location>
        <begin position="20"/>
        <end position="42"/>
    </location>
</feature>
<evidence type="ECO:0000256" key="2">
    <source>
        <dbReference type="SAM" id="MobiDB-lite"/>
    </source>
</evidence>
<feature type="compositionally biased region" description="Basic and acidic residues" evidence="2">
    <location>
        <begin position="323"/>
        <end position="333"/>
    </location>
</feature>
<comment type="caution">
    <text evidence="3">The sequence shown here is derived from an EMBL/GenBank/DDBJ whole genome shotgun (WGS) entry which is preliminary data.</text>
</comment>
<sequence>RAAEDAALPELRAEMAPGVPLSAAPPVAAPAATAGALEAQTPQPAPQPDLAPTPDPDPAAANANLAPLLERDFTTGDPQSLERSFDRVQTRDGQVATSAGAAPLVPLAGETDPARVEGQEAAAGTQATAAGAGAARAVIDGPGPEQAQLREMSEGFALPPRPAPEPAPALPPVEGAAAFAAQPLDATTVALFDRAHGPAMQESLASAQADLDAAAQSREVGREAELAHAETEQARLNAEADQAQRDEVIGRRADIQSARQDALDQQAGQVSELRDEAASARSGARAEVAAEVSRTETRIDADFAQAEREAEAEVAQGESRAQTSRDEAERESESQSWWDRAVNWVKAQLERLTAAINAIFDAVRAAVRDIIEAVKSAALALIDAAAGLIKGVIEAFGALLHELVNRLLAEYFPAIAAALNAAIDAAVTAATAAIDRIADALKAGIEFLMNALAAALDALLAAWQAAVNAALALAQAALSGDWAALARLILSPILMALGIQPDAFFQLFARAAQAIDLIVADPGGFVQNLLEAVKGGIRRFADNFRRHLIAGIILWLTGPLGRGITMPAEFDLWGLLDVARQALGLTLETVRRVAVRVLGESAVRKIEYVLSYVRALITGGWQGLWEQLTSDLAMLRDMVLDQLKTFLLEKVVLASIMWLAGMFNPVGALVKLVMTIWNFIQFLRTQLARIFAVVQTVINTIWEIATGALEPPMRGVEQVLARLLPVVLDLLARLIGVSGIPEKVQEVLRAVRLKIETALEKLMRRVLAAFGIQGRPAEAPAAGQIMAPIPFRAGSEAHTLLIEDEGETVRPVIRSDPTPLVQWLDGRLGQPFTDYAARKNWRGVVLANKRAELEALVAAAKAEEAQLDAQAELTEDAVNAAQAEGASDAVQAEAAAKAQETQAKGELTKSAVARVLEFFGISIVPLDQKFAPELEAMAPSLSENLRRYVLPNLDVARYTPLDWRGFATMLSGDGSATEPWRRPANATGAARRFTGGGFDAAVSAEARRLAKALSLPNADTFLGPEPAFDPARVGQFFGDHLARRLNEGGATLAITDQLLAGGGPDYPALMTALATPLSEAATAMCSGGTDSYDHAFERVTGSYFRTVIVDQFDSVMTQTGWGTYYQDDAMNASGNGEGGVTKPLGHFVRPDPTGNAGSKRAARNGQRLADAVRGADPGQHEWIASRFAAQIVRNAAEDVERGRTERLRGLCELIQFQHRVRTPTKRLIFAPEGSYPAQKVIISYQAYGHRMDPEWKDTPEPALPEARRAEWYPPGSPHQGARIGIMQGHPGAIYARVSGGAPSPEIKQQTVGHGIWDQALEGIVARDLSDGTVYFSEMHQMAENIVRFFRLTVWNGETLPEGGSAYGEYFDSGAQAENLSALAADYRGYFPNFEATLQAQIDQVRSA</sequence>
<feature type="compositionally biased region" description="Low complexity" evidence="2">
    <location>
        <begin position="58"/>
        <end position="68"/>
    </location>
</feature>
<keyword evidence="4" id="KW-1185">Reference proteome</keyword>
<feature type="region of interest" description="Disordered" evidence="2">
    <location>
        <begin position="306"/>
        <end position="333"/>
    </location>
</feature>
<evidence type="ECO:0000313" key="4">
    <source>
        <dbReference type="Proteomes" id="UP001595596"/>
    </source>
</evidence>
<protein>
    <submittedName>
        <fullName evidence="3">Uncharacterized protein</fullName>
    </submittedName>
</protein>
<feature type="coiled-coil region" evidence="1">
    <location>
        <begin position="846"/>
        <end position="884"/>
    </location>
</feature>
<keyword evidence="1" id="KW-0175">Coiled coil</keyword>
<organism evidence="3 4">
    <name type="scientific">Paracoccus simplex</name>
    <dbReference type="NCBI Taxonomy" id="2086346"/>
    <lineage>
        <taxon>Bacteria</taxon>
        <taxon>Pseudomonadati</taxon>
        <taxon>Pseudomonadota</taxon>
        <taxon>Alphaproteobacteria</taxon>
        <taxon>Rhodobacterales</taxon>
        <taxon>Paracoccaceae</taxon>
        <taxon>Paracoccus</taxon>
    </lineage>
</organism>
<feature type="compositionally biased region" description="Pro residues" evidence="2">
    <location>
        <begin position="159"/>
        <end position="171"/>
    </location>
</feature>
<dbReference type="Proteomes" id="UP001595596">
    <property type="component" value="Unassembled WGS sequence"/>
</dbReference>
<gene>
    <name evidence="3" type="ORF">ACFOMP_17495</name>
</gene>
<reference evidence="4" key="1">
    <citation type="journal article" date="2019" name="Int. J. Syst. Evol. Microbiol.">
        <title>The Global Catalogue of Microorganisms (GCM) 10K type strain sequencing project: providing services to taxonomists for standard genome sequencing and annotation.</title>
        <authorList>
            <consortium name="The Broad Institute Genomics Platform"/>
            <consortium name="The Broad Institute Genome Sequencing Center for Infectious Disease"/>
            <person name="Wu L."/>
            <person name="Ma J."/>
        </authorList>
    </citation>
    <scope>NUCLEOTIDE SEQUENCE [LARGE SCALE GENOMIC DNA]</scope>
    <source>
        <strain evidence="4">VKM B-3226</strain>
    </source>
</reference>
<accession>A0ABV7S668</accession>
<feature type="region of interest" description="Disordered" evidence="2">
    <location>
        <begin position="20"/>
        <end position="171"/>
    </location>
</feature>
<dbReference type="EMBL" id="JBHRXE010000055">
    <property type="protein sequence ID" value="MFC3571249.1"/>
    <property type="molecule type" value="Genomic_DNA"/>
</dbReference>
<feature type="compositionally biased region" description="Low complexity" evidence="2">
    <location>
        <begin position="119"/>
        <end position="135"/>
    </location>
</feature>
<evidence type="ECO:0000313" key="3">
    <source>
        <dbReference type="EMBL" id="MFC3571249.1"/>
    </source>
</evidence>
<name>A0ABV7S668_9RHOB</name>
<proteinExistence type="predicted"/>
<feature type="compositionally biased region" description="Pro residues" evidence="2">
    <location>
        <begin position="43"/>
        <end position="57"/>
    </location>
</feature>